<keyword evidence="2" id="KW-0732">Signal</keyword>
<evidence type="ECO:0008006" key="5">
    <source>
        <dbReference type="Google" id="ProtNLM"/>
    </source>
</evidence>
<reference evidence="3" key="1">
    <citation type="submission" date="2022-11" db="EMBL/GenBank/DDBJ databases">
        <title>Minimal conservation of predation-associated metabolite biosynthetic gene clusters underscores biosynthetic potential of Myxococcota including descriptions for ten novel species: Archangium lansinium sp. nov., Myxococcus landrumus sp. nov., Nannocystis bai.</title>
        <authorList>
            <person name="Ahearne A."/>
            <person name="Stevens C."/>
            <person name="Phillips K."/>
        </authorList>
    </citation>
    <scope>NUCLEOTIDE SEQUENCE</scope>
    <source>
        <strain evidence="3">Na p29</strain>
    </source>
</reference>
<protein>
    <recommendedName>
        <fullName evidence="5">MYXO-CTERM domain-containing protein</fullName>
    </recommendedName>
</protein>
<feature type="chain" id="PRO_5040989105" description="MYXO-CTERM domain-containing protein" evidence="2">
    <location>
        <begin position="21"/>
        <end position="365"/>
    </location>
</feature>
<feature type="signal peptide" evidence="2">
    <location>
        <begin position="1"/>
        <end position="20"/>
    </location>
</feature>
<evidence type="ECO:0000256" key="2">
    <source>
        <dbReference type="SAM" id="SignalP"/>
    </source>
</evidence>
<sequence>MTRSVLVLLGLLGVAPAVRAAGPVGAVTADCAGVSGWAHDPDAPATTIDVHLYFDGPAGSPTATGVPLTANQVLAVGCRGEQCQHGFRGVLPFSRLDGQPHIVHAYGIDTNGDPNLELSGSPATYACPPLPVVAGVKRHIAGPSILDQWHFSTYFDLMKVADLDLAGTPIGTTVDGPPQLAVAEGTTAPLWLLDQGFRRLVVPELVSAWRFDPAAAAVMPADAIAGLPEGTPLTGRPILVQGTGPEVWLLDEHQCGADDPHPACAGPESPTTGDTGDEPTASGSDSGDDTGSEGGTSSGTGTTGDSDTLGEATTAAATDGDTASSTGDAEAAGDEAGCGCRSATPTGAWLLLLLALPRRRRARAC</sequence>
<evidence type="ECO:0000313" key="4">
    <source>
        <dbReference type="Proteomes" id="UP001150924"/>
    </source>
</evidence>
<evidence type="ECO:0000256" key="1">
    <source>
        <dbReference type="SAM" id="MobiDB-lite"/>
    </source>
</evidence>
<keyword evidence="4" id="KW-1185">Reference proteome</keyword>
<organism evidence="3 4">
    <name type="scientific">Nannocystis pusilla</name>
    <dbReference type="NCBI Taxonomy" id="889268"/>
    <lineage>
        <taxon>Bacteria</taxon>
        <taxon>Pseudomonadati</taxon>
        <taxon>Myxococcota</taxon>
        <taxon>Polyangia</taxon>
        <taxon>Nannocystales</taxon>
        <taxon>Nannocystaceae</taxon>
        <taxon>Nannocystis</taxon>
    </lineage>
</organism>
<feature type="region of interest" description="Disordered" evidence="1">
    <location>
        <begin position="254"/>
        <end position="341"/>
    </location>
</feature>
<dbReference type="Proteomes" id="UP001150924">
    <property type="component" value="Unassembled WGS sequence"/>
</dbReference>
<feature type="compositionally biased region" description="Low complexity" evidence="1">
    <location>
        <begin position="303"/>
        <end position="340"/>
    </location>
</feature>
<dbReference type="EMBL" id="JAPNKE010000002">
    <property type="protein sequence ID" value="MCY1004932.1"/>
    <property type="molecule type" value="Genomic_DNA"/>
</dbReference>
<evidence type="ECO:0000313" key="3">
    <source>
        <dbReference type="EMBL" id="MCY1004932.1"/>
    </source>
</evidence>
<accession>A0A9X3IUB5</accession>
<name>A0A9X3IUB5_9BACT</name>
<dbReference type="RefSeq" id="WP_267766546.1">
    <property type="nucleotide sequence ID" value="NZ_JAPNKE010000002.1"/>
</dbReference>
<gene>
    <name evidence="3" type="ORF">OV079_04975</name>
</gene>
<proteinExistence type="predicted"/>
<comment type="caution">
    <text evidence="3">The sequence shown here is derived from an EMBL/GenBank/DDBJ whole genome shotgun (WGS) entry which is preliminary data.</text>
</comment>
<dbReference type="AlphaFoldDB" id="A0A9X3IUB5"/>
<feature type="compositionally biased region" description="Gly residues" evidence="1">
    <location>
        <begin position="292"/>
        <end position="302"/>
    </location>
</feature>